<dbReference type="GO" id="GO:0046417">
    <property type="term" value="P:chorismate metabolic process"/>
    <property type="evidence" value="ECO:0007669"/>
    <property type="project" value="InterPro"/>
</dbReference>
<feature type="chain" id="PRO_5034758599" description="Chorismate mutase domain-containing protein" evidence="2">
    <location>
        <begin position="32"/>
        <end position="208"/>
    </location>
</feature>
<organism evidence="4">
    <name type="scientific">Psilocybe cubensis</name>
    <name type="common">Psychedelic mushroom</name>
    <name type="synonym">Stropharia cubensis</name>
    <dbReference type="NCBI Taxonomy" id="181762"/>
    <lineage>
        <taxon>Eukaryota</taxon>
        <taxon>Fungi</taxon>
        <taxon>Dikarya</taxon>
        <taxon>Basidiomycota</taxon>
        <taxon>Agaricomycotina</taxon>
        <taxon>Agaricomycetes</taxon>
        <taxon>Agaricomycetidae</taxon>
        <taxon>Agaricales</taxon>
        <taxon>Agaricineae</taxon>
        <taxon>Strophariaceae</taxon>
        <taxon>Psilocybe</taxon>
    </lineage>
</organism>
<sequence>MQTRTSSFSSLISSLALPLFLAITFVPEISASVPRHDFVPIAESPTLTSPSASASATDFAAACYASPLPASSILPPSTDNRTVPWGTPSIIFPNGTTCCASLDDVRAGIDAVDDQILALLAQRAAYVREATRFKATRDTVDVPARDQQVIDGAVASAASVHLPATIAGAVFESIISANVPFEECVFDSFDSPDSASLSYSSSSSSTSP</sequence>
<dbReference type="EMBL" id="JAFIQS010000004">
    <property type="protein sequence ID" value="KAG5170511.1"/>
    <property type="molecule type" value="Genomic_DNA"/>
</dbReference>
<reference evidence="4" key="1">
    <citation type="submission" date="2021-02" db="EMBL/GenBank/DDBJ databases">
        <title>Psilocybe cubensis genome.</title>
        <authorList>
            <person name="Mckernan K.J."/>
            <person name="Crawford S."/>
            <person name="Trippe A."/>
            <person name="Kane L.T."/>
            <person name="Mclaughlin S."/>
        </authorList>
    </citation>
    <scope>NUCLEOTIDE SEQUENCE [LARGE SCALE GENOMIC DNA]</scope>
    <source>
        <strain evidence="4">MGC-MH-2018</strain>
    </source>
</reference>
<proteinExistence type="predicted"/>
<evidence type="ECO:0000256" key="2">
    <source>
        <dbReference type="SAM" id="SignalP"/>
    </source>
</evidence>
<protein>
    <recommendedName>
        <fullName evidence="3">Chorismate mutase domain-containing protein</fullName>
    </recommendedName>
</protein>
<feature type="signal peptide" evidence="2">
    <location>
        <begin position="1"/>
        <end position="31"/>
    </location>
</feature>
<dbReference type="InterPro" id="IPR036263">
    <property type="entry name" value="Chorismate_II_sf"/>
</dbReference>
<keyword evidence="1" id="KW-0413">Isomerase</keyword>
<dbReference type="SUPFAM" id="SSF48600">
    <property type="entry name" value="Chorismate mutase II"/>
    <property type="match status" value="1"/>
</dbReference>
<feature type="domain" description="Chorismate mutase" evidence="3">
    <location>
        <begin position="96"/>
        <end position="186"/>
    </location>
</feature>
<dbReference type="PANTHER" id="PTHR38041:SF1">
    <property type="entry name" value="CHORISMATE MUTASE"/>
    <property type="match status" value="1"/>
</dbReference>
<dbReference type="GO" id="GO:0004106">
    <property type="term" value="F:chorismate mutase activity"/>
    <property type="evidence" value="ECO:0007669"/>
    <property type="project" value="InterPro"/>
</dbReference>
<comment type="caution">
    <text evidence="4">The sequence shown here is derived from an EMBL/GenBank/DDBJ whole genome shotgun (WGS) entry which is preliminary data.</text>
</comment>
<gene>
    <name evidence="4" type="ORF">JR316_004900</name>
</gene>
<dbReference type="GO" id="GO:0009697">
    <property type="term" value="P:salicylic acid biosynthetic process"/>
    <property type="evidence" value="ECO:0007669"/>
    <property type="project" value="TreeGrafter"/>
</dbReference>
<dbReference type="Pfam" id="PF01817">
    <property type="entry name" value="CM_2"/>
    <property type="match status" value="1"/>
</dbReference>
<evidence type="ECO:0000256" key="1">
    <source>
        <dbReference type="ARBA" id="ARBA00023235"/>
    </source>
</evidence>
<accession>A0A8H8CM54</accession>
<dbReference type="PANTHER" id="PTHR38041">
    <property type="entry name" value="CHORISMATE MUTASE"/>
    <property type="match status" value="1"/>
</dbReference>
<dbReference type="AlphaFoldDB" id="A0A8H8CM54"/>
<dbReference type="Gene3D" id="1.20.59.10">
    <property type="entry name" value="Chorismate mutase"/>
    <property type="match status" value="1"/>
</dbReference>
<dbReference type="InterPro" id="IPR051331">
    <property type="entry name" value="Chorismate_mutase-related"/>
</dbReference>
<keyword evidence="2" id="KW-0732">Signal</keyword>
<dbReference type="SMART" id="SM00830">
    <property type="entry name" value="CM_2"/>
    <property type="match status" value="1"/>
</dbReference>
<name>A0A8H8CM54_PSICU</name>
<evidence type="ECO:0000259" key="3">
    <source>
        <dbReference type="PROSITE" id="PS51168"/>
    </source>
</evidence>
<evidence type="ECO:0000313" key="4">
    <source>
        <dbReference type="EMBL" id="KAG5170511.1"/>
    </source>
</evidence>
<dbReference type="PROSITE" id="PS51168">
    <property type="entry name" value="CHORISMATE_MUT_2"/>
    <property type="match status" value="1"/>
</dbReference>
<dbReference type="InterPro" id="IPR002701">
    <property type="entry name" value="CM_II_prokaryot"/>
</dbReference>
<dbReference type="InterPro" id="IPR036979">
    <property type="entry name" value="CM_dom_sf"/>
</dbReference>